<dbReference type="Gene3D" id="3.40.50.720">
    <property type="entry name" value="NAD(P)-binding Rossmann-like Domain"/>
    <property type="match status" value="1"/>
</dbReference>
<feature type="region of interest" description="Disordered" evidence="1">
    <location>
        <begin position="55"/>
        <end position="78"/>
    </location>
</feature>
<dbReference type="InterPro" id="IPR036291">
    <property type="entry name" value="NAD(P)-bd_dom_sf"/>
</dbReference>
<accession>A0ABU3V362</accession>
<evidence type="ECO:0000313" key="3">
    <source>
        <dbReference type="Proteomes" id="UP001257627"/>
    </source>
</evidence>
<name>A0ABU3V362_9ACTN</name>
<evidence type="ECO:0000313" key="2">
    <source>
        <dbReference type="EMBL" id="MDU9000619.1"/>
    </source>
</evidence>
<keyword evidence="3" id="KW-1185">Reference proteome</keyword>
<comment type="caution">
    <text evidence="2">The sequence shown here is derived from an EMBL/GenBank/DDBJ whole genome shotgun (WGS) entry which is preliminary data.</text>
</comment>
<proteinExistence type="predicted"/>
<evidence type="ECO:0000256" key="1">
    <source>
        <dbReference type="SAM" id="MobiDB-lite"/>
    </source>
</evidence>
<reference evidence="2 3" key="1">
    <citation type="submission" date="2023-02" db="EMBL/GenBank/DDBJ databases">
        <authorList>
            <person name="Maleckis M."/>
        </authorList>
    </citation>
    <scope>NUCLEOTIDE SEQUENCE [LARGE SCALE GENOMIC DNA]</scope>
    <source>
        <strain evidence="2 3">P8-A2</strain>
    </source>
</reference>
<dbReference type="EMBL" id="JARAKF010000001">
    <property type="protein sequence ID" value="MDU9000619.1"/>
    <property type="molecule type" value="Genomic_DNA"/>
</dbReference>
<sequence length="78" mass="8067">MIQPVRRADADATVISTISGPEKARSATAAGAHHVINHREGAPAAEIRKLAPDGVDAGRGRSLPGRPAARIGRVAGRR</sequence>
<protein>
    <submittedName>
        <fullName evidence="2">Uncharacterized protein</fullName>
    </submittedName>
</protein>
<dbReference type="Proteomes" id="UP001257627">
    <property type="component" value="Unassembled WGS sequence"/>
</dbReference>
<dbReference type="RefSeq" id="WP_240362695.1">
    <property type="nucleotide sequence ID" value="NZ_JAPEMK010000004.1"/>
</dbReference>
<dbReference type="SUPFAM" id="SSF51735">
    <property type="entry name" value="NAD(P)-binding Rossmann-fold domains"/>
    <property type="match status" value="1"/>
</dbReference>
<organism evidence="2 3">
    <name type="scientific">Streptomyces mirabilis</name>
    <dbReference type="NCBI Taxonomy" id="68239"/>
    <lineage>
        <taxon>Bacteria</taxon>
        <taxon>Bacillati</taxon>
        <taxon>Actinomycetota</taxon>
        <taxon>Actinomycetes</taxon>
        <taxon>Kitasatosporales</taxon>
        <taxon>Streptomycetaceae</taxon>
        <taxon>Streptomyces</taxon>
    </lineage>
</organism>
<gene>
    <name evidence="2" type="ORF">PU648_51630</name>
</gene>